<accession>A0A699Q4E1</accession>
<name>A0A699Q4E1_TANCI</name>
<comment type="caution">
    <text evidence="2">The sequence shown here is derived from an EMBL/GenBank/DDBJ whole genome shotgun (WGS) entry which is preliminary data.</text>
</comment>
<organism evidence="2">
    <name type="scientific">Tanacetum cinerariifolium</name>
    <name type="common">Dalmatian daisy</name>
    <name type="synonym">Chrysanthemum cinerariifolium</name>
    <dbReference type="NCBI Taxonomy" id="118510"/>
    <lineage>
        <taxon>Eukaryota</taxon>
        <taxon>Viridiplantae</taxon>
        <taxon>Streptophyta</taxon>
        <taxon>Embryophyta</taxon>
        <taxon>Tracheophyta</taxon>
        <taxon>Spermatophyta</taxon>
        <taxon>Magnoliopsida</taxon>
        <taxon>eudicotyledons</taxon>
        <taxon>Gunneridae</taxon>
        <taxon>Pentapetalae</taxon>
        <taxon>asterids</taxon>
        <taxon>campanulids</taxon>
        <taxon>Asterales</taxon>
        <taxon>Asteraceae</taxon>
        <taxon>Asteroideae</taxon>
        <taxon>Anthemideae</taxon>
        <taxon>Anthemidinae</taxon>
        <taxon>Tanacetum</taxon>
    </lineage>
</organism>
<sequence>MGKKINELHAMLKLLEKTLPKNNAPALHAIREGKVQKRNNKHKKPQPQLAAWGQNQGKGKNKLTYAPKPKIPLLPKRENPVKDFICHQHRDIGHWKRICPQYLVEFLKNKKLSQGASGSGSKGK</sequence>
<feature type="compositionally biased region" description="Basic residues" evidence="1">
    <location>
        <begin position="36"/>
        <end position="45"/>
    </location>
</feature>
<protein>
    <submittedName>
        <fullName evidence="2">Zinc finger, CCHC-type</fullName>
    </submittedName>
</protein>
<reference evidence="2" key="1">
    <citation type="journal article" date="2019" name="Sci. Rep.">
        <title>Draft genome of Tanacetum cinerariifolium, the natural source of mosquito coil.</title>
        <authorList>
            <person name="Yamashiro T."/>
            <person name="Shiraishi A."/>
            <person name="Satake H."/>
            <person name="Nakayama K."/>
        </authorList>
    </citation>
    <scope>NUCLEOTIDE SEQUENCE</scope>
</reference>
<dbReference type="EMBL" id="BKCJ010966897">
    <property type="protein sequence ID" value="GFC55856.1"/>
    <property type="molecule type" value="Genomic_DNA"/>
</dbReference>
<proteinExistence type="predicted"/>
<feature type="region of interest" description="Disordered" evidence="1">
    <location>
        <begin position="31"/>
        <end position="76"/>
    </location>
</feature>
<dbReference type="AlphaFoldDB" id="A0A699Q4E1"/>
<gene>
    <name evidence="2" type="ORF">Tci_827826</name>
</gene>
<evidence type="ECO:0000256" key="1">
    <source>
        <dbReference type="SAM" id="MobiDB-lite"/>
    </source>
</evidence>
<evidence type="ECO:0000313" key="2">
    <source>
        <dbReference type="EMBL" id="GFC55856.1"/>
    </source>
</evidence>